<dbReference type="Pfam" id="PF04934">
    <property type="entry name" value="Med6"/>
    <property type="match status" value="1"/>
</dbReference>
<dbReference type="Proteomes" id="UP001194580">
    <property type="component" value="Unassembled WGS sequence"/>
</dbReference>
<dbReference type="Gene3D" id="3.10.450.580">
    <property type="entry name" value="Mediator complex, subunit Med6"/>
    <property type="match status" value="1"/>
</dbReference>
<evidence type="ECO:0000256" key="2">
    <source>
        <dbReference type="ARBA" id="ARBA00007526"/>
    </source>
</evidence>
<comment type="subcellular location">
    <subcellularLocation>
        <location evidence="1 8">Nucleus</location>
    </subcellularLocation>
</comment>
<evidence type="ECO:0000256" key="9">
    <source>
        <dbReference type="SAM" id="MobiDB-lite"/>
    </source>
</evidence>
<comment type="subunit">
    <text evidence="8">Component of the Mediator complex.</text>
</comment>
<dbReference type="InterPro" id="IPR038566">
    <property type="entry name" value="Mediator_Med6_sf"/>
</dbReference>
<keyword evidence="8" id="KW-0010">Activator</keyword>
<keyword evidence="4 8" id="KW-0805">Transcription regulation</keyword>
<name>A0AAD4DIY9_9FUNG</name>
<dbReference type="GO" id="GO:0003712">
    <property type="term" value="F:transcription coregulator activity"/>
    <property type="evidence" value="ECO:0007669"/>
    <property type="project" value="InterPro"/>
</dbReference>
<evidence type="ECO:0000256" key="1">
    <source>
        <dbReference type="ARBA" id="ARBA00004123"/>
    </source>
</evidence>
<organism evidence="10 11">
    <name type="scientific">Linnemannia exigua</name>
    <dbReference type="NCBI Taxonomy" id="604196"/>
    <lineage>
        <taxon>Eukaryota</taxon>
        <taxon>Fungi</taxon>
        <taxon>Fungi incertae sedis</taxon>
        <taxon>Mucoromycota</taxon>
        <taxon>Mortierellomycotina</taxon>
        <taxon>Mortierellomycetes</taxon>
        <taxon>Mortierellales</taxon>
        <taxon>Mortierellaceae</taxon>
        <taxon>Linnemannia</taxon>
    </lineage>
</organism>
<dbReference type="GO" id="GO:0006357">
    <property type="term" value="P:regulation of transcription by RNA polymerase II"/>
    <property type="evidence" value="ECO:0007669"/>
    <property type="project" value="InterPro"/>
</dbReference>
<dbReference type="PANTHER" id="PTHR13104">
    <property type="entry name" value="MED-6-RELATED"/>
    <property type="match status" value="1"/>
</dbReference>
<evidence type="ECO:0000256" key="6">
    <source>
        <dbReference type="ARBA" id="ARBA00023242"/>
    </source>
</evidence>
<proteinExistence type="inferred from homology"/>
<evidence type="ECO:0000256" key="7">
    <source>
        <dbReference type="ARBA" id="ARBA00031259"/>
    </source>
</evidence>
<feature type="compositionally biased region" description="Gly residues" evidence="9">
    <location>
        <begin position="248"/>
        <end position="258"/>
    </location>
</feature>
<reference evidence="10" key="1">
    <citation type="journal article" date="2020" name="Fungal Divers.">
        <title>Resolving the Mortierellaceae phylogeny through synthesis of multi-gene phylogenetics and phylogenomics.</title>
        <authorList>
            <person name="Vandepol N."/>
            <person name="Liber J."/>
            <person name="Desiro A."/>
            <person name="Na H."/>
            <person name="Kennedy M."/>
            <person name="Barry K."/>
            <person name="Grigoriev I.V."/>
            <person name="Miller A.N."/>
            <person name="O'Donnell K."/>
            <person name="Stajich J.E."/>
            <person name="Bonito G."/>
        </authorList>
    </citation>
    <scope>NUCLEOTIDE SEQUENCE</scope>
    <source>
        <strain evidence="10">NRRL 28262</strain>
    </source>
</reference>
<feature type="compositionally biased region" description="Low complexity" evidence="9">
    <location>
        <begin position="301"/>
        <end position="319"/>
    </location>
</feature>
<evidence type="ECO:0000256" key="3">
    <source>
        <dbReference type="ARBA" id="ARBA00020634"/>
    </source>
</evidence>
<accession>A0AAD4DIY9</accession>
<evidence type="ECO:0000256" key="5">
    <source>
        <dbReference type="ARBA" id="ARBA00023163"/>
    </source>
</evidence>
<evidence type="ECO:0000313" key="10">
    <source>
        <dbReference type="EMBL" id="KAG0278134.1"/>
    </source>
</evidence>
<dbReference type="AlphaFoldDB" id="A0AAD4DIY9"/>
<feature type="region of interest" description="Disordered" evidence="9">
    <location>
        <begin position="234"/>
        <end position="332"/>
    </location>
</feature>
<dbReference type="InterPro" id="IPR007018">
    <property type="entry name" value="Mediator_Med6"/>
</dbReference>
<sequence length="332" mass="34769">MADTNLLNVEWRFHEWIMGVGGLTPDNVLDYFAQSPFWDSSCNNAIIRMQTQFNNLGEMTQKLREQTGMEFALVHERYPALFIIQKQERKGPDYVIPMDIYYVLNGSIYMNPDLQTLLSNRVLGSLFYVESAFNEARTMTEFHPSTGYHWKAPAETVPAAGAAGAGPATPALPGLDAILAPGVIGSAPPKAESKEFCAAVDRAFKSVEQQMHIKQLMVQAGNATAAGAAGGIGAGAGSDGKIKQEGASGTGAAGGGATNAGAAKGTPKSTAKRRKKSEEASAAAASMGINTSVAAASQSRGPPSAGVTPGGPATPTSAPVKRRKKTKNVDPK</sequence>
<comment type="caution">
    <text evidence="10">The sequence shown here is derived from an EMBL/GenBank/DDBJ whole genome shotgun (WGS) entry which is preliminary data.</text>
</comment>
<evidence type="ECO:0000256" key="8">
    <source>
        <dbReference type="RuleBase" id="RU364143"/>
    </source>
</evidence>
<comment type="similarity">
    <text evidence="2 8">Belongs to the Mediator complex subunit 6 family.</text>
</comment>
<feature type="compositionally biased region" description="Polar residues" evidence="9">
    <location>
        <begin position="288"/>
        <end position="300"/>
    </location>
</feature>
<dbReference type="GO" id="GO:0016592">
    <property type="term" value="C:mediator complex"/>
    <property type="evidence" value="ECO:0007669"/>
    <property type="project" value="InterPro"/>
</dbReference>
<gene>
    <name evidence="8 10" type="primary">MED6</name>
    <name evidence="10" type="ORF">BGZ95_004631</name>
</gene>
<comment type="function">
    <text evidence="8">Component of the Mediator complex, a coactivator involved in the regulated transcription of nearly all RNA polymerase II-dependent genes. Mediator functions as a bridge to convey information from gene-specific regulatory proteins to the basal RNA polymerase II transcription machinery. Mediator is recruited to promoters by direct interactions with regulatory proteins and serves as a scaffold for the assembly of a functional preinitiation complex with RNA polymerase II and the general transcription factors.</text>
</comment>
<keyword evidence="6 8" id="KW-0539">Nucleus</keyword>
<evidence type="ECO:0000313" key="11">
    <source>
        <dbReference type="Proteomes" id="UP001194580"/>
    </source>
</evidence>
<dbReference type="EMBL" id="JAAAIL010000218">
    <property type="protein sequence ID" value="KAG0278134.1"/>
    <property type="molecule type" value="Genomic_DNA"/>
</dbReference>
<protein>
    <recommendedName>
        <fullName evidence="3 8">Mediator of RNA polymerase II transcription subunit 6</fullName>
    </recommendedName>
    <alternativeName>
        <fullName evidence="7 8">Mediator complex subunit 6</fullName>
    </alternativeName>
</protein>
<keyword evidence="5 8" id="KW-0804">Transcription</keyword>
<evidence type="ECO:0000256" key="4">
    <source>
        <dbReference type="ARBA" id="ARBA00023015"/>
    </source>
</evidence>
<keyword evidence="11" id="KW-1185">Reference proteome</keyword>